<dbReference type="Pfam" id="PF22025">
    <property type="entry name" value="ThiI_fer"/>
    <property type="match status" value="1"/>
</dbReference>
<dbReference type="GO" id="GO:0005524">
    <property type="term" value="F:ATP binding"/>
    <property type="evidence" value="ECO:0007669"/>
    <property type="project" value="UniProtKB-KW"/>
</dbReference>
<dbReference type="Gene3D" id="3.40.50.620">
    <property type="entry name" value="HUPs"/>
    <property type="match status" value="1"/>
</dbReference>
<evidence type="ECO:0000313" key="10">
    <source>
        <dbReference type="EMBL" id="KUG15652.1"/>
    </source>
</evidence>
<evidence type="ECO:0000256" key="6">
    <source>
        <dbReference type="ARBA" id="ARBA00022840"/>
    </source>
</evidence>
<keyword evidence="6" id="KW-0067">ATP-binding</keyword>
<dbReference type="GO" id="GO:0016783">
    <property type="term" value="F:sulfurtransferase activity"/>
    <property type="evidence" value="ECO:0007669"/>
    <property type="project" value="InterPro"/>
</dbReference>
<keyword evidence="3" id="KW-0820">tRNA-binding</keyword>
<feature type="domain" description="THUMP" evidence="9">
    <location>
        <begin position="52"/>
        <end position="155"/>
    </location>
</feature>
<proteinExistence type="inferred from homology"/>
<keyword evidence="7" id="KW-0694">RNA-binding</keyword>
<evidence type="ECO:0000256" key="4">
    <source>
        <dbReference type="ARBA" id="ARBA00022679"/>
    </source>
</evidence>
<evidence type="ECO:0000256" key="3">
    <source>
        <dbReference type="ARBA" id="ARBA00022555"/>
    </source>
</evidence>
<dbReference type="InterPro" id="IPR049962">
    <property type="entry name" value="THUMP_ThiI"/>
</dbReference>
<organism evidence="10">
    <name type="scientific">hydrocarbon metagenome</name>
    <dbReference type="NCBI Taxonomy" id="938273"/>
    <lineage>
        <taxon>unclassified sequences</taxon>
        <taxon>metagenomes</taxon>
        <taxon>ecological metagenomes</taxon>
    </lineage>
</organism>
<protein>
    <submittedName>
        <fullName evidence="10">Trna s(4)u 4-thiouridine synthase (Former thii)</fullName>
    </submittedName>
</protein>
<dbReference type="Pfam" id="PF02926">
    <property type="entry name" value="THUMP"/>
    <property type="match status" value="1"/>
</dbReference>
<dbReference type="AlphaFoldDB" id="A0A0W8F440"/>
<evidence type="ECO:0000256" key="7">
    <source>
        <dbReference type="ARBA" id="ARBA00022884"/>
    </source>
</evidence>
<dbReference type="PANTHER" id="PTHR43209:SF1">
    <property type="entry name" value="TRNA SULFURTRANSFERASE"/>
    <property type="match status" value="1"/>
</dbReference>
<dbReference type="GO" id="GO:0002937">
    <property type="term" value="P:tRNA 4-thiouridine biosynthesis"/>
    <property type="evidence" value="ECO:0007669"/>
    <property type="project" value="TreeGrafter"/>
</dbReference>
<gene>
    <name evidence="10" type="ORF">ASZ90_014697</name>
</gene>
<dbReference type="InterPro" id="IPR020536">
    <property type="entry name" value="ThiI_AANH"/>
</dbReference>
<dbReference type="InterPro" id="IPR003720">
    <property type="entry name" value="tRNA_STrfase"/>
</dbReference>
<dbReference type="PROSITE" id="PS51165">
    <property type="entry name" value="THUMP"/>
    <property type="match status" value="1"/>
</dbReference>
<dbReference type="SUPFAM" id="SSF52402">
    <property type="entry name" value="Adenine nucleotide alpha hydrolases-like"/>
    <property type="match status" value="1"/>
</dbReference>
<dbReference type="HAMAP" id="MF_00021">
    <property type="entry name" value="ThiI"/>
    <property type="match status" value="1"/>
</dbReference>
<keyword evidence="5" id="KW-0547">Nucleotide-binding</keyword>
<keyword evidence="8" id="KW-0784">Thiamine biosynthesis</keyword>
<dbReference type="CDD" id="cd11716">
    <property type="entry name" value="THUMP_ThiI"/>
    <property type="match status" value="1"/>
</dbReference>
<sequence length="369" mass="41190">MTSLFLIRYSELFLKSDPVRRQWERTLIDQIRSVFPDSRIRSERGRIWVEGDIDQGRLARIFGIVSFSEVDHVPLTMLAEGFLAYCQGKNMANARTFAIRVKRVGSHSFTSQQKAIEYGTLIREEYPHLKVNLAKPDIELFVEIRGDDCYLYTNVVQGAGGLPPGVEGALVALISGGIDSPVAAWMMMKRGCRIIPLFVALDDVLDESNLAKVEKVIEALRRYQPDISLTVIRDSYLSRARDELARSGQEKYTCIFCKRRMYRVAETFARSVGARGIVTGESIGQVASQTLDNLLVLNDAATMPVYRPLIGFDKEDTIRIAREIGTFSPSISPASGCRAVPRGPSTKADLEKIRAIEQDLDATLIPVPV</sequence>
<dbReference type="GO" id="GO:0005829">
    <property type="term" value="C:cytosol"/>
    <property type="evidence" value="ECO:0007669"/>
    <property type="project" value="TreeGrafter"/>
</dbReference>
<dbReference type="GO" id="GO:0052837">
    <property type="term" value="P:thiazole biosynthetic process"/>
    <property type="evidence" value="ECO:0007669"/>
    <property type="project" value="TreeGrafter"/>
</dbReference>
<dbReference type="SMART" id="SM00981">
    <property type="entry name" value="THUMP"/>
    <property type="match status" value="1"/>
</dbReference>
<evidence type="ECO:0000256" key="8">
    <source>
        <dbReference type="ARBA" id="ARBA00022977"/>
    </source>
</evidence>
<dbReference type="InterPro" id="IPR004114">
    <property type="entry name" value="THUMP_dom"/>
</dbReference>
<dbReference type="Pfam" id="PF02568">
    <property type="entry name" value="ThiI"/>
    <property type="match status" value="1"/>
</dbReference>
<dbReference type="NCBIfam" id="TIGR00342">
    <property type="entry name" value="tRNA uracil 4-sulfurtransferase ThiI"/>
    <property type="match status" value="1"/>
</dbReference>
<dbReference type="PANTHER" id="PTHR43209">
    <property type="entry name" value="TRNA SULFURTRANSFERASE"/>
    <property type="match status" value="1"/>
</dbReference>
<accession>A0A0W8F440</accession>
<dbReference type="InterPro" id="IPR014729">
    <property type="entry name" value="Rossmann-like_a/b/a_fold"/>
</dbReference>
<dbReference type="GO" id="GO:0004810">
    <property type="term" value="F:CCA tRNA nucleotidyltransferase activity"/>
    <property type="evidence" value="ECO:0007669"/>
    <property type="project" value="InterPro"/>
</dbReference>
<dbReference type="EMBL" id="LNQE01001542">
    <property type="protein sequence ID" value="KUG15652.1"/>
    <property type="molecule type" value="Genomic_DNA"/>
</dbReference>
<comment type="caution">
    <text evidence="10">The sequence shown here is derived from an EMBL/GenBank/DDBJ whole genome shotgun (WGS) entry which is preliminary data.</text>
</comment>
<dbReference type="CDD" id="cd01712">
    <property type="entry name" value="PPase_ThiI"/>
    <property type="match status" value="1"/>
</dbReference>
<dbReference type="InterPro" id="IPR050102">
    <property type="entry name" value="tRNA_sulfurtransferase_ThiI"/>
</dbReference>
<dbReference type="GO" id="GO:0009228">
    <property type="term" value="P:thiamine biosynthetic process"/>
    <property type="evidence" value="ECO:0007669"/>
    <property type="project" value="UniProtKB-KW"/>
</dbReference>
<evidence type="ECO:0000256" key="1">
    <source>
        <dbReference type="ARBA" id="ARBA00004496"/>
    </source>
</evidence>
<name>A0A0W8F440_9ZZZZ</name>
<dbReference type="InterPro" id="IPR049961">
    <property type="entry name" value="ThiI_N"/>
</dbReference>
<evidence type="ECO:0000259" key="9">
    <source>
        <dbReference type="PROSITE" id="PS51165"/>
    </source>
</evidence>
<evidence type="ECO:0000256" key="5">
    <source>
        <dbReference type="ARBA" id="ARBA00022741"/>
    </source>
</evidence>
<keyword evidence="2" id="KW-0963">Cytoplasm</keyword>
<dbReference type="InterPro" id="IPR054173">
    <property type="entry name" value="ThiI_fer"/>
</dbReference>
<comment type="subcellular location">
    <subcellularLocation>
        <location evidence="1">Cytoplasm</location>
    </subcellularLocation>
</comment>
<dbReference type="Gene3D" id="3.30.2130.30">
    <property type="match status" value="1"/>
</dbReference>
<dbReference type="GO" id="GO:0000049">
    <property type="term" value="F:tRNA binding"/>
    <property type="evidence" value="ECO:0007669"/>
    <property type="project" value="UniProtKB-KW"/>
</dbReference>
<evidence type="ECO:0000256" key="2">
    <source>
        <dbReference type="ARBA" id="ARBA00022490"/>
    </source>
</evidence>
<keyword evidence="4" id="KW-0808">Transferase</keyword>
<dbReference type="SUPFAM" id="SSF143437">
    <property type="entry name" value="THUMP domain-like"/>
    <property type="match status" value="1"/>
</dbReference>
<reference evidence="10" key="1">
    <citation type="journal article" date="2015" name="Proc. Natl. Acad. Sci. U.S.A.">
        <title>Networks of energetic and metabolic interactions define dynamics in microbial communities.</title>
        <authorList>
            <person name="Embree M."/>
            <person name="Liu J.K."/>
            <person name="Al-Bassam M.M."/>
            <person name="Zengler K."/>
        </authorList>
    </citation>
    <scope>NUCLEOTIDE SEQUENCE</scope>
</reference>